<sequence>MTRRLVLAMTIVAGLVALTLAIPLASIAATNVRSAFISQLEIDALSTASILSSQPESGWEATIETAAESTGARVIVVDAGRGLVADSDETALDRAFDRPEIDRALEGSLNSDVRPSQTMGAELRFVAAPVVQGMDVVAAVRFSLLEDDVDAQVARTQAWLAVFVLAVMVAAGLLAWLIARSIAGPLNRLSTVAAGLPENLGLRASESEGPAEVRSVARVLNATAERLAGILQRTERVAADASHHLRTPLTGVRLRLEAIEETTSQPDVRRQAMAATSEVDRLTRRIEQVLALARSDAKAGFIEATDASAVARDRLGHAQIIADVQGLTLLSSIDPGVTVVCSVGTFARVLDELLSNAFSYAKARIGVTLMRRIESVTLTVEDDGPGIADEERDAVFDRFARGAGSVAGGSGLGLALVREAARGAGGEAVARHSDLGGLRVEVTWPRAD</sequence>
<dbReference type="EC" id="2.7.13.3" evidence="3"/>
<dbReference type="InterPro" id="IPR003661">
    <property type="entry name" value="HisK_dim/P_dom"/>
</dbReference>
<accession>A0A6J7JB49</accession>
<keyword evidence="7" id="KW-0418">Kinase</keyword>
<evidence type="ECO:0000256" key="9">
    <source>
        <dbReference type="ARBA" id="ARBA00023012"/>
    </source>
</evidence>
<keyword evidence="8 11" id="KW-1133">Transmembrane helix</keyword>
<feature type="domain" description="Histidine kinase" evidence="12">
    <location>
        <begin position="240"/>
        <end position="448"/>
    </location>
</feature>
<dbReference type="SMART" id="SM00388">
    <property type="entry name" value="HisKA"/>
    <property type="match status" value="1"/>
</dbReference>
<feature type="domain" description="HAMP" evidence="13">
    <location>
        <begin position="180"/>
        <end position="232"/>
    </location>
</feature>
<dbReference type="Pfam" id="PF00512">
    <property type="entry name" value="HisKA"/>
    <property type="match status" value="1"/>
</dbReference>
<protein>
    <recommendedName>
        <fullName evidence="3">histidine kinase</fullName>
        <ecNumber evidence="3">2.7.13.3</ecNumber>
    </recommendedName>
</protein>
<evidence type="ECO:0000313" key="14">
    <source>
        <dbReference type="EMBL" id="CAB4940558.1"/>
    </source>
</evidence>
<dbReference type="InterPro" id="IPR004358">
    <property type="entry name" value="Sig_transdc_His_kin-like_C"/>
</dbReference>
<evidence type="ECO:0000256" key="4">
    <source>
        <dbReference type="ARBA" id="ARBA00022553"/>
    </source>
</evidence>
<feature type="transmembrane region" description="Helical" evidence="11">
    <location>
        <begin position="158"/>
        <end position="179"/>
    </location>
</feature>
<dbReference type="Gene3D" id="1.10.287.130">
    <property type="match status" value="1"/>
</dbReference>
<evidence type="ECO:0000256" key="11">
    <source>
        <dbReference type="SAM" id="Phobius"/>
    </source>
</evidence>
<dbReference type="SUPFAM" id="SSF55874">
    <property type="entry name" value="ATPase domain of HSP90 chaperone/DNA topoisomerase II/histidine kinase"/>
    <property type="match status" value="1"/>
</dbReference>
<gene>
    <name evidence="14" type="ORF">UFOPK3772_00890</name>
</gene>
<dbReference type="PROSITE" id="PS50109">
    <property type="entry name" value="HIS_KIN"/>
    <property type="match status" value="1"/>
</dbReference>
<evidence type="ECO:0000256" key="3">
    <source>
        <dbReference type="ARBA" id="ARBA00012438"/>
    </source>
</evidence>
<dbReference type="InterPro" id="IPR003660">
    <property type="entry name" value="HAMP_dom"/>
</dbReference>
<keyword evidence="4" id="KW-0597">Phosphoprotein</keyword>
<proteinExistence type="predicted"/>
<dbReference type="SUPFAM" id="SSF47384">
    <property type="entry name" value="Homodimeric domain of signal transducing histidine kinase"/>
    <property type="match status" value="1"/>
</dbReference>
<dbReference type="Pfam" id="PF02518">
    <property type="entry name" value="HATPase_c"/>
    <property type="match status" value="1"/>
</dbReference>
<dbReference type="SMART" id="SM00387">
    <property type="entry name" value="HATPase_c"/>
    <property type="match status" value="1"/>
</dbReference>
<organism evidence="14">
    <name type="scientific">freshwater metagenome</name>
    <dbReference type="NCBI Taxonomy" id="449393"/>
    <lineage>
        <taxon>unclassified sequences</taxon>
        <taxon>metagenomes</taxon>
        <taxon>ecological metagenomes</taxon>
    </lineage>
</organism>
<dbReference type="EMBL" id="CAFBNE010000020">
    <property type="protein sequence ID" value="CAB4940558.1"/>
    <property type="molecule type" value="Genomic_DNA"/>
</dbReference>
<evidence type="ECO:0000256" key="2">
    <source>
        <dbReference type="ARBA" id="ARBA00004370"/>
    </source>
</evidence>
<dbReference type="GO" id="GO:0016020">
    <property type="term" value="C:membrane"/>
    <property type="evidence" value="ECO:0007669"/>
    <property type="project" value="UniProtKB-SubCell"/>
</dbReference>
<dbReference type="Gene3D" id="3.30.565.10">
    <property type="entry name" value="Histidine kinase-like ATPase, C-terminal domain"/>
    <property type="match status" value="1"/>
</dbReference>
<dbReference type="AlphaFoldDB" id="A0A6J7JB49"/>
<dbReference type="InterPro" id="IPR036890">
    <property type="entry name" value="HATPase_C_sf"/>
</dbReference>
<keyword evidence="5" id="KW-0808">Transferase</keyword>
<evidence type="ECO:0000256" key="10">
    <source>
        <dbReference type="ARBA" id="ARBA00023136"/>
    </source>
</evidence>
<dbReference type="InterPro" id="IPR050428">
    <property type="entry name" value="TCS_sensor_his_kinase"/>
</dbReference>
<evidence type="ECO:0000259" key="12">
    <source>
        <dbReference type="PROSITE" id="PS50109"/>
    </source>
</evidence>
<evidence type="ECO:0000256" key="1">
    <source>
        <dbReference type="ARBA" id="ARBA00000085"/>
    </source>
</evidence>
<dbReference type="Gene3D" id="6.10.340.10">
    <property type="match status" value="1"/>
</dbReference>
<dbReference type="InterPro" id="IPR036097">
    <property type="entry name" value="HisK_dim/P_sf"/>
</dbReference>
<evidence type="ECO:0000256" key="8">
    <source>
        <dbReference type="ARBA" id="ARBA00022989"/>
    </source>
</evidence>
<comment type="catalytic activity">
    <reaction evidence="1">
        <text>ATP + protein L-histidine = ADP + protein N-phospho-L-histidine.</text>
        <dbReference type="EC" id="2.7.13.3"/>
    </reaction>
</comment>
<evidence type="ECO:0000256" key="7">
    <source>
        <dbReference type="ARBA" id="ARBA00022777"/>
    </source>
</evidence>
<keyword evidence="6 11" id="KW-0812">Transmembrane</keyword>
<keyword evidence="10 11" id="KW-0472">Membrane</keyword>
<name>A0A6J7JB49_9ZZZZ</name>
<dbReference type="GO" id="GO:0000155">
    <property type="term" value="F:phosphorelay sensor kinase activity"/>
    <property type="evidence" value="ECO:0007669"/>
    <property type="project" value="InterPro"/>
</dbReference>
<dbReference type="InterPro" id="IPR003594">
    <property type="entry name" value="HATPase_dom"/>
</dbReference>
<dbReference type="PANTHER" id="PTHR45436">
    <property type="entry name" value="SENSOR HISTIDINE KINASE YKOH"/>
    <property type="match status" value="1"/>
</dbReference>
<evidence type="ECO:0000259" key="13">
    <source>
        <dbReference type="PROSITE" id="PS50885"/>
    </source>
</evidence>
<dbReference type="InterPro" id="IPR005467">
    <property type="entry name" value="His_kinase_dom"/>
</dbReference>
<evidence type="ECO:0000256" key="6">
    <source>
        <dbReference type="ARBA" id="ARBA00022692"/>
    </source>
</evidence>
<dbReference type="CDD" id="cd00082">
    <property type="entry name" value="HisKA"/>
    <property type="match status" value="1"/>
</dbReference>
<keyword evidence="9" id="KW-0902">Two-component regulatory system</keyword>
<comment type="subcellular location">
    <subcellularLocation>
        <location evidence="2">Membrane</location>
    </subcellularLocation>
</comment>
<dbReference type="PROSITE" id="PS50885">
    <property type="entry name" value="HAMP"/>
    <property type="match status" value="1"/>
</dbReference>
<reference evidence="14" key="1">
    <citation type="submission" date="2020-05" db="EMBL/GenBank/DDBJ databases">
        <authorList>
            <person name="Chiriac C."/>
            <person name="Salcher M."/>
            <person name="Ghai R."/>
            <person name="Kavagutti S V."/>
        </authorList>
    </citation>
    <scope>NUCLEOTIDE SEQUENCE</scope>
</reference>
<dbReference type="PANTHER" id="PTHR45436:SF5">
    <property type="entry name" value="SENSOR HISTIDINE KINASE TRCS"/>
    <property type="match status" value="1"/>
</dbReference>
<dbReference type="PRINTS" id="PR00344">
    <property type="entry name" value="BCTRLSENSOR"/>
</dbReference>
<evidence type="ECO:0000256" key="5">
    <source>
        <dbReference type="ARBA" id="ARBA00022679"/>
    </source>
</evidence>